<gene>
    <name evidence="4" type="ORF">CALMAC_LOCUS2816</name>
</gene>
<feature type="coiled-coil region" evidence="1">
    <location>
        <begin position="107"/>
        <end position="144"/>
    </location>
</feature>
<evidence type="ECO:0000259" key="3">
    <source>
        <dbReference type="Pfam" id="PF12017"/>
    </source>
</evidence>
<dbReference type="AlphaFoldDB" id="A0A653BPU2"/>
<proteinExistence type="predicted"/>
<evidence type="ECO:0000313" key="5">
    <source>
        <dbReference type="Proteomes" id="UP000410492"/>
    </source>
</evidence>
<dbReference type="InterPro" id="IPR021896">
    <property type="entry name" value="THAP9-like_HTH"/>
</dbReference>
<organism evidence="4 5">
    <name type="scientific">Callosobruchus maculatus</name>
    <name type="common">Southern cowpea weevil</name>
    <name type="synonym">Pulse bruchid</name>
    <dbReference type="NCBI Taxonomy" id="64391"/>
    <lineage>
        <taxon>Eukaryota</taxon>
        <taxon>Metazoa</taxon>
        <taxon>Ecdysozoa</taxon>
        <taxon>Arthropoda</taxon>
        <taxon>Hexapoda</taxon>
        <taxon>Insecta</taxon>
        <taxon>Pterygota</taxon>
        <taxon>Neoptera</taxon>
        <taxon>Endopterygota</taxon>
        <taxon>Coleoptera</taxon>
        <taxon>Polyphaga</taxon>
        <taxon>Cucujiformia</taxon>
        <taxon>Chrysomeloidea</taxon>
        <taxon>Chrysomelidae</taxon>
        <taxon>Bruchinae</taxon>
        <taxon>Bruchini</taxon>
        <taxon>Callosobruchus</taxon>
    </lineage>
</organism>
<keyword evidence="1" id="KW-0175">Coiled coil</keyword>
<protein>
    <recommendedName>
        <fullName evidence="3">THAP9-like helix-turn-helix domain-containing protein</fullName>
    </recommendedName>
</protein>
<evidence type="ECO:0000256" key="2">
    <source>
        <dbReference type="SAM" id="MobiDB-lite"/>
    </source>
</evidence>
<accession>A0A653BPU2</accession>
<keyword evidence="5" id="KW-1185">Reference proteome</keyword>
<dbReference type="EMBL" id="CAACVG010003578">
    <property type="protein sequence ID" value="VEN37621.1"/>
    <property type="molecule type" value="Genomic_DNA"/>
</dbReference>
<dbReference type="OrthoDB" id="8061334at2759"/>
<evidence type="ECO:0000256" key="1">
    <source>
        <dbReference type="SAM" id="Coils"/>
    </source>
</evidence>
<reference evidence="4 5" key="1">
    <citation type="submission" date="2019-01" db="EMBL/GenBank/DDBJ databases">
        <authorList>
            <person name="Sayadi A."/>
        </authorList>
    </citation>
    <scope>NUCLEOTIDE SEQUENCE [LARGE SCALE GENOMIC DNA]</scope>
</reference>
<evidence type="ECO:0000313" key="4">
    <source>
        <dbReference type="EMBL" id="VEN37621.1"/>
    </source>
</evidence>
<sequence length="358" mass="41363">MYGRRTGHTHLNAFLDAVDKLNEMGIEINADLLAIMLLYSLPASFESFRCAIESRDELPTPEILRIKIIEEYNAPKSDVRDGREIEGAMLVKKKFQYRGSYDTHKLTRENKEEINALQNKIRRLEEENNELRRKVKEAEISTEQRYEAILSKVFTKGQIKKLKCSAKDKRIRWSPEDISSAISLRSVSPKAYRYLKANNYPLPALSTLRKWVSDWLQTISRGSLLYPNEQLWEVVKTMDEEFYKMHGMSLSKNKNIFHELAQQTLSKLTNNSFAFEVILCLSRTQQDPDVSSQEVEQESEKPSTTRGRPRIVGTGARGRPKKIRKVRNNQESSTSLAEEVLLSEFPIRETTRGQDADE</sequence>
<dbReference type="Proteomes" id="UP000410492">
    <property type="component" value="Unassembled WGS sequence"/>
</dbReference>
<feature type="domain" description="THAP9-like helix-turn-helix" evidence="3">
    <location>
        <begin position="144"/>
        <end position="211"/>
    </location>
</feature>
<dbReference type="Pfam" id="PF14223">
    <property type="entry name" value="Retrotran_gag_2"/>
    <property type="match status" value="1"/>
</dbReference>
<dbReference type="Pfam" id="PF12017">
    <property type="entry name" value="Tnp_P_element"/>
    <property type="match status" value="1"/>
</dbReference>
<feature type="compositionally biased region" description="Basic residues" evidence="2">
    <location>
        <begin position="318"/>
        <end position="327"/>
    </location>
</feature>
<name>A0A653BPU2_CALMS</name>
<feature type="region of interest" description="Disordered" evidence="2">
    <location>
        <begin position="288"/>
        <end position="337"/>
    </location>
</feature>